<dbReference type="SUPFAM" id="SSF52540">
    <property type="entry name" value="P-loop containing nucleoside triphosphate hydrolases"/>
    <property type="match status" value="1"/>
</dbReference>
<dbReference type="InterPro" id="IPR050319">
    <property type="entry name" value="ABC_transp_ATP-bind"/>
</dbReference>
<dbReference type="EMBL" id="JBEPML010000025">
    <property type="protein sequence ID" value="MET3794526.1"/>
    <property type="molecule type" value="Genomic_DNA"/>
</dbReference>
<dbReference type="InterPro" id="IPR003439">
    <property type="entry name" value="ABC_transporter-like_ATP-bd"/>
</dbReference>
<comment type="subcellular location">
    <subcellularLocation>
        <location evidence="1">Cell inner membrane</location>
        <topology evidence="1">Peripheral membrane protein</topology>
    </subcellularLocation>
</comment>
<comment type="caution">
    <text evidence="7">The sequence shown here is derived from an EMBL/GenBank/DDBJ whole genome shotgun (WGS) entry which is preliminary data.</text>
</comment>
<dbReference type="InterPro" id="IPR027417">
    <property type="entry name" value="P-loop_NTPase"/>
</dbReference>
<sequence length="286" mass="31314">MTIATTTSTPLLEVDDLCKSYAPKRGLIGSILARGSKPSNTLKNISFDLGKGEILGVVGESGSGKSTLGFTILGLIEASSGSVRFAGKSLPRDARELRTFRRSAQMIFQDPYQSLNPRFRIKDIVTEPLLVYGLIGNGEVTAAAEEVLDLVGLRPGKSYLERFPHELSGGQRQRVSIARAVVLKPKLLIADEPVSMLDVSIRAGILRLLRSLSASMEMSVVYISHDLSTVRYICDRVAVMYRGEIVEIGSTDQIIAYPVHPYTKRLLSAVPRISFAEKRQRVAQHA</sequence>
<dbReference type="InterPro" id="IPR013563">
    <property type="entry name" value="Oligopep_ABC_C"/>
</dbReference>
<keyword evidence="3" id="KW-0813">Transport</keyword>
<evidence type="ECO:0000256" key="4">
    <source>
        <dbReference type="ARBA" id="ARBA00022741"/>
    </source>
</evidence>
<dbReference type="Pfam" id="PF00005">
    <property type="entry name" value="ABC_tran"/>
    <property type="match status" value="1"/>
</dbReference>
<keyword evidence="4" id="KW-0547">Nucleotide-binding</keyword>
<dbReference type="RefSeq" id="WP_354199365.1">
    <property type="nucleotide sequence ID" value="NZ_JBEPML010000025.1"/>
</dbReference>
<gene>
    <name evidence="7" type="ORF">ABID37_004766</name>
</gene>
<dbReference type="GO" id="GO:0005524">
    <property type="term" value="F:ATP binding"/>
    <property type="evidence" value="ECO:0007669"/>
    <property type="project" value="UniProtKB-KW"/>
</dbReference>
<accession>A0ABV2N6T4</accession>
<dbReference type="SMART" id="SM00382">
    <property type="entry name" value="AAA"/>
    <property type="match status" value="1"/>
</dbReference>
<dbReference type="PROSITE" id="PS50893">
    <property type="entry name" value="ABC_TRANSPORTER_2"/>
    <property type="match status" value="1"/>
</dbReference>
<keyword evidence="5 7" id="KW-0067">ATP-binding</keyword>
<dbReference type="CDD" id="cd03257">
    <property type="entry name" value="ABC_NikE_OppD_transporters"/>
    <property type="match status" value="1"/>
</dbReference>
<evidence type="ECO:0000313" key="8">
    <source>
        <dbReference type="Proteomes" id="UP001549076"/>
    </source>
</evidence>
<evidence type="ECO:0000256" key="5">
    <source>
        <dbReference type="ARBA" id="ARBA00022840"/>
    </source>
</evidence>
<dbReference type="InterPro" id="IPR003593">
    <property type="entry name" value="AAA+_ATPase"/>
</dbReference>
<evidence type="ECO:0000256" key="1">
    <source>
        <dbReference type="ARBA" id="ARBA00004417"/>
    </source>
</evidence>
<dbReference type="PROSITE" id="PS00211">
    <property type="entry name" value="ABC_TRANSPORTER_1"/>
    <property type="match status" value="1"/>
</dbReference>
<reference evidence="7 8" key="1">
    <citation type="submission" date="2024-06" db="EMBL/GenBank/DDBJ databases">
        <title>Genomic Encyclopedia of Type Strains, Phase IV (KMG-IV): sequencing the most valuable type-strain genomes for metagenomic binning, comparative biology and taxonomic classification.</title>
        <authorList>
            <person name="Goeker M."/>
        </authorList>
    </citation>
    <scope>NUCLEOTIDE SEQUENCE [LARGE SCALE GENOMIC DNA]</scope>
    <source>
        <strain evidence="7 8">DSM 27865</strain>
    </source>
</reference>
<dbReference type="Pfam" id="PF08352">
    <property type="entry name" value="oligo_HPY"/>
    <property type="match status" value="1"/>
</dbReference>
<evidence type="ECO:0000256" key="2">
    <source>
        <dbReference type="ARBA" id="ARBA00005417"/>
    </source>
</evidence>
<evidence type="ECO:0000259" key="6">
    <source>
        <dbReference type="PROSITE" id="PS50893"/>
    </source>
</evidence>
<dbReference type="Proteomes" id="UP001549076">
    <property type="component" value="Unassembled WGS sequence"/>
</dbReference>
<evidence type="ECO:0000313" key="7">
    <source>
        <dbReference type="EMBL" id="MET3794526.1"/>
    </source>
</evidence>
<name>A0ABV2N6T4_9HYPH</name>
<comment type="similarity">
    <text evidence="2">Belongs to the ABC transporter superfamily.</text>
</comment>
<feature type="domain" description="ABC transporter" evidence="6">
    <location>
        <begin position="12"/>
        <end position="267"/>
    </location>
</feature>
<protein>
    <submittedName>
        <fullName evidence="7">Peptide/nickel transport system ATP-binding protein</fullName>
    </submittedName>
</protein>
<organism evidence="7 8">
    <name type="scientific">Aquamicrobium terrae</name>
    <dbReference type="NCBI Taxonomy" id="1324945"/>
    <lineage>
        <taxon>Bacteria</taxon>
        <taxon>Pseudomonadati</taxon>
        <taxon>Pseudomonadota</taxon>
        <taxon>Alphaproteobacteria</taxon>
        <taxon>Hyphomicrobiales</taxon>
        <taxon>Phyllobacteriaceae</taxon>
        <taxon>Aquamicrobium</taxon>
    </lineage>
</organism>
<dbReference type="InterPro" id="IPR017871">
    <property type="entry name" value="ABC_transporter-like_CS"/>
</dbReference>
<evidence type="ECO:0000256" key="3">
    <source>
        <dbReference type="ARBA" id="ARBA00022448"/>
    </source>
</evidence>
<keyword evidence="8" id="KW-1185">Reference proteome</keyword>
<dbReference type="Gene3D" id="3.40.50.300">
    <property type="entry name" value="P-loop containing nucleotide triphosphate hydrolases"/>
    <property type="match status" value="1"/>
</dbReference>
<dbReference type="PANTHER" id="PTHR43776">
    <property type="entry name" value="TRANSPORT ATP-BINDING PROTEIN"/>
    <property type="match status" value="1"/>
</dbReference>
<proteinExistence type="inferred from homology"/>